<dbReference type="SUPFAM" id="SSF47113">
    <property type="entry name" value="Histone-fold"/>
    <property type="match status" value="1"/>
</dbReference>
<accession>A0A177B6W6</accession>
<gene>
    <name evidence="9" type="ORF">A3Q56_02256</name>
</gene>
<sequence>MIVDIKDRKIISEINYKTEHVTNEWNLLTQNFVAGLIKDIGFQMTSDECIDAMVYVILKYLQNIAFKAQKYAEHASRCKISLTDIEIVMVDLGISFESLLHFRRRHIKCSPPTFVPIPVKPKRFHFGIRMPTTQNIENFLPEFPPLHTYQETKISEQDIDFSLIERKNMSCFYNNKIKQSIAKYAIQKCGSIDLFPNTLDYKVAIPLKSTKPYNCLFGGLFEYKKFISDDTHKINNENSN</sequence>
<dbReference type="InterPro" id="IPR009072">
    <property type="entry name" value="Histone-fold"/>
</dbReference>
<feature type="domain" description="Transcription factor TFIID subunit 8 C-terminal" evidence="8">
    <location>
        <begin position="136"/>
        <end position="157"/>
    </location>
</feature>
<evidence type="ECO:0000256" key="6">
    <source>
        <dbReference type="ARBA" id="ARBA00023242"/>
    </source>
</evidence>
<dbReference type="Proteomes" id="UP000078046">
    <property type="component" value="Unassembled WGS sequence"/>
</dbReference>
<dbReference type="OrthoDB" id="2193813at2759"/>
<dbReference type="AlphaFoldDB" id="A0A177B6W6"/>
<evidence type="ECO:0000313" key="10">
    <source>
        <dbReference type="Proteomes" id="UP000078046"/>
    </source>
</evidence>
<keyword evidence="4" id="KW-0805">Transcription regulation</keyword>
<dbReference type="InterPro" id="IPR037818">
    <property type="entry name" value="TAF8"/>
</dbReference>
<dbReference type="InterPro" id="IPR006565">
    <property type="entry name" value="BTP"/>
</dbReference>
<proteinExistence type="inferred from homology"/>
<evidence type="ECO:0000259" key="8">
    <source>
        <dbReference type="Pfam" id="PF10406"/>
    </source>
</evidence>
<keyword evidence="6" id="KW-0539">Nucleus</keyword>
<comment type="similarity">
    <text evidence="2">Belongs to the TAF8 family.</text>
</comment>
<dbReference type="PANTHER" id="PTHR46469">
    <property type="entry name" value="TRANSCRIPTION INITIATION FACTOR TFIID SUBUNIT 8"/>
    <property type="match status" value="1"/>
</dbReference>
<dbReference type="Pfam" id="PF10406">
    <property type="entry name" value="TAF8_C"/>
    <property type="match status" value="1"/>
</dbReference>
<dbReference type="GO" id="GO:0005669">
    <property type="term" value="C:transcription factor TFIID complex"/>
    <property type="evidence" value="ECO:0007669"/>
    <property type="project" value="InterPro"/>
</dbReference>
<evidence type="ECO:0000256" key="3">
    <source>
        <dbReference type="ARBA" id="ARBA00017307"/>
    </source>
</evidence>
<evidence type="ECO:0000259" key="7">
    <source>
        <dbReference type="Pfam" id="PF07524"/>
    </source>
</evidence>
<keyword evidence="10" id="KW-1185">Reference proteome</keyword>
<keyword evidence="5" id="KW-0804">Transcription</keyword>
<comment type="subcellular location">
    <subcellularLocation>
        <location evidence="1">Nucleus</location>
    </subcellularLocation>
</comment>
<organism evidence="9 10">
    <name type="scientific">Intoshia linei</name>
    <dbReference type="NCBI Taxonomy" id="1819745"/>
    <lineage>
        <taxon>Eukaryota</taxon>
        <taxon>Metazoa</taxon>
        <taxon>Spiralia</taxon>
        <taxon>Lophotrochozoa</taxon>
        <taxon>Mesozoa</taxon>
        <taxon>Orthonectida</taxon>
        <taxon>Rhopaluridae</taxon>
        <taxon>Intoshia</taxon>
    </lineage>
</organism>
<dbReference type="Pfam" id="PF07524">
    <property type="entry name" value="Bromo_TP"/>
    <property type="match status" value="1"/>
</dbReference>
<dbReference type="GO" id="GO:0046982">
    <property type="term" value="F:protein heterodimerization activity"/>
    <property type="evidence" value="ECO:0007669"/>
    <property type="project" value="InterPro"/>
</dbReference>
<name>A0A177B6W6_9BILA</name>
<dbReference type="GO" id="GO:0006367">
    <property type="term" value="P:transcription initiation at RNA polymerase II promoter"/>
    <property type="evidence" value="ECO:0007669"/>
    <property type="project" value="TreeGrafter"/>
</dbReference>
<evidence type="ECO:0000313" key="9">
    <source>
        <dbReference type="EMBL" id="OAF69985.1"/>
    </source>
</evidence>
<evidence type="ECO:0000256" key="2">
    <source>
        <dbReference type="ARBA" id="ARBA00008767"/>
    </source>
</evidence>
<evidence type="ECO:0000256" key="5">
    <source>
        <dbReference type="ARBA" id="ARBA00023163"/>
    </source>
</evidence>
<dbReference type="Gene3D" id="1.10.20.10">
    <property type="entry name" value="Histone, subunit A"/>
    <property type="match status" value="1"/>
</dbReference>
<dbReference type="InterPro" id="IPR019473">
    <property type="entry name" value="TFIID_su8_C"/>
</dbReference>
<evidence type="ECO:0000256" key="4">
    <source>
        <dbReference type="ARBA" id="ARBA00023015"/>
    </source>
</evidence>
<feature type="domain" description="Bromodomain associated" evidence="7">
    <location>
        <begin position="28"/>
        <end position="95"/>
    </location>
</feature>
<evidence type="ECO:0000256" key="1">
    <source>
        <dbReference type="ARBA" id="ARBA00004123"/>
    </source>
</evidence>
<dbReference type="PANTHER" id="PTHR46469:SF1">
    <property type="entry name" value="TRANSCRIPTION INITIATION FACTOR TFIID SUBUNIT 8"/>
    <property type="match status" value="1"/>
</dbReference>
<comment type="caution">
    <text evidence="9">The sequence shown here is derived from an EMBL/GenBank/DDBJ whole genome shotgun (WGS) entry which is preliminary data.</text>
</comment>
<dbReference type="EMBL" id="LWCA01000202">
    <property type="protein sequence ID" value="OAF69985.1"/>
    <property type="molecule type" value="Genomic_DNA"/>
</dbReference>
<protein>
    <recommendedName>
        <fullName evidence="3">Transcription initiation factor TFIID subunit 8</fullName>
    </recommendedName>
</protein>
<reference evidence="9 10" key="1">
    <citation type="submission" date="2016-04" db="EMBL/GenBank/DDBJ databases">
        <title>The genome of Intoshia linei affirms orthonectids as highly simplified spiralians.</title>
        <authorList>
            <person name="Mikhailov K.V."/>
            <person name="Slusarev G.S."/>
            <person name="Nikitin M.A."/>
            <person name="Logacheva M.D."/>
            <person name="Penin A."/>
            <person name="Aleoshin V."/>
            <person name="Panchin Y.V."/>
        </authorList>
    </citation>
    <scope>NUCLEOTIDE SEQUENCE [LARGE SCALE GENOMIC DNA]</scope>
    <source>
        <strain evidence="9">Intl2013</strain>
        <tissue evidence="9">Whole animal</tissue>
    </source>
</reference>